<dbReference type="GeneID" id="91089543"/>
<evidence type="ECO:0000256" key="1">
    <source>
        <dbReference type="SAM" id="Phobius"/>
    </source>
</evidence>
<reference evidence="3" key="1">
    <citation type="submission" date="2016-06" db="EMBL/GenBank/DDBJ databases">
        <authorList>
            <person name="Cuomo C."/>
            <person name="Litvintseva A."/>
            <person name="Heitman J."/>
            <person name="Chen Y."/>
            <person name="Sun S."/>
            <person name="Springer D."/>
            <person name="Dromer F."/>
            <person name="Young S."/>
            <person name="Zeng Q."/>
            <person name="Chapman S."/>
            <person name="Gujja S."/>
            <person name="Saif S."/>
            <person name="Birren B."/>
        </authorList>
    </citation>
    <scope>NUCLEOTIDE SEQUENCE</scope>
    <source>
        <strain evidence="3">CBS 7841</strain>
    </source>
</reference>
<reference evidence="3" key="3">
    <citation type="submission" date="2024-01" db="EMBL/GenBank/DDBJ databases">
        <authorList>
            <person name="Coelho M.A."/>
            <person name="David-Palma M."/>
            <person name="Shea T."/>
            <person name="Sun S."/>
            <person name="Cuomo C.A."/>
            <person name="Heitman J."/>
        </authorList>
    </citation>
    <scope>NUCLEOTIDE SEQUENCE</scope>
    <source>
        <strain evidence="3">CBS 7841</strain>
    </source>
</reference>
<evidence type="ECO:0000259" key="2">
    <source>
        <dbReference type="SMART" id="SM00672"/>
    </source>
</evidence>
<dbReference type="KEGG" id="cdep:91089543"/>
<accession>A0AAJ8JXG4</accession>
<dbReference type="PANTHER" id="PTHR12203:SF118">
    <property type="entry name" value="BETA-1,2-XYLOSYLTRANSFERASE 1"/>
    <property type="match status" value="1"/>
</dbReference>
<keyword evidence="4" id="KW-1185">Reference proteome</keyword>
<organism evidence="3 4">
    <name type="scientific">Cryptococcus depauperatus CBS 7841</name>
    <dbReference type="NCBI Taxonomy" id="1295531"/>
    <lineage>
        <taxon>Eukaryota</taxon>
        <taxon>Fungi</taxon>
        <taxon>Dikarya</taxon>
        <taxon>Basidiomycota</taxon>
        <taxon>Agaricomycotina</taxon>
        <taxon>Tremellomycetes</taxon>
        <taxon>Tremellales</taxon>
        <taxon>Cryptococcaceae</taxon>
        <taxon>Cryptococcus</taxon>
    </lineage>
</organism>
<dbReference type="EMBL" id="CP143790">
    <property type="protein sequence ID" value="WVN90099.1"/>
    <property type="molecule type" value="Genomic_DNA"/>
</dbReference>
<dbReference type="AlphaFoldDB" id="A0AAJ8JXG4"/>
<dbReference type="Proteomes" id="UP000094043">
    <property type="component" value="Chromosome 7"/>
</dbReference>
<dbReference type="RefSeq" id="XP_066070799.1">
    <property type="nucleotide sequence ID" value="XM_066214702.1"/>
</dbReference>
<feature type="transmembrane region" description="Helical" evidence="1">
    <location>
        <begin position="86"/>
        <end position="104"/>
    </location>
</feature>
<keyword evidence="1" id="KW-0812">Transmembrane</keyword>
<dbReference type="Pfam" id="PF05686">
    <property type="entry name" value="Glyco_transf_90"/>
    <property type="match status" value="1"/>
</dbReference>
<keyword evidence="1" id="KW-1133">Transmembrane helix</keyword>
<evidence type="ECO:0000313" key="4">
    <source>
        <dbReference type="Proteomes" id="UP000094043"/>
    </source>
</evidence>
<dbReference type="InterPro" id="IPR006598">
    <property type="entry name" value="CAP10"/>
</dbReference>
<keyword evidence="1" id="KW-0472">Membrane</keyword>
<name>A0AAJ8JXG4_9TREE</name>
<feature type="domain" description="Glycosyl transferase CAP10" evidence="2">
    <location>
        <begin position="379"/>
        <end position="680"/>
    </location>
</feature>
<dbReference type="SMART" id="SM00672">
    <property type="entry name" value="CAP10"/>
    <property type="match status" value="1"/>
</dbReference>
<protein>
    <recommendedName>
        <fullName evidence="2">Glycosyl transferase CAP10 domain-containing protein</fullName>
    </recommendedName>
</protein>
<gene>
    <name evidence="3" type="ORF">L203_105334</name>
</gene>
<proteinExistence type="predicted"/>
<dbReference type="InterPro" id="IPR051091">
    <property type="entry name" value="O-Glucosyltr/Glycosyltrsf_90"/>
</dbReference>
<dbReference type="PANTHER" id="PTHR12203">
    <property type="entry name" value="KDEL LYS-ASP-GLU-LEU CONTAINING - RELATED"/>
    <property type="match status" value="1"/>
</dbReference>
<evidence type="ECO:0000313" key="3">
    <source>
        <dbReference type="EMBL" id="WVN90099.1"/>
    </source>
</evidence>
<reference evidence="3" key="2">
    <citation type="journal article" date="2022" name="Elife">
        <title>Obligate sexual reproduction of a homothallic fungus closely related to the Cryptococcus pathogenic species complex.</title>
        <authorList>
            <person name="Passer A.R."/>
            <person name="Clancey S.A."/>
            <person name="Shea T."/>
            <person name="David-Palma M."/>
            <person name="Averette A.F."/>
            <person name="Boekhout T."/>
            <person name="Porcel B.M."/>
            <person name="Nowrousian M."/>
            <person name="Cuomo C.A."/>
            <person name="Sun S."/>
            <person name="Heitman J."/>
            <person name="Coelho M.A."/>
        </authorList>
    </citation>
    <scope>NUCLEOTIDE SEQUENCE</scope>
    <source>
        <strain evidence="3">CBS 7841</strain>
    </source>
</reference>
<sequence length="699" mass="80438">MSQRHPSRHVAHLLDPPLPLHIDAALRHQVQVHLEKSDPKRVPASSRLFSFSGTIEEETFGKTGGKKFQRRGRICRWLRRRPGRGILVGVVLWVVYLALCRLLNHPTLSLVTPEEGNDVGSTRANVAQPRSPIPWSVVKRLPAHDTVDGRLRVNVKSNIHPIYQLIHDARKEWDDKVARQSKTLKEAVEEYKRRYKMLPPRGFEKWWAYACTHNVSLPDEYDQIHNDILPFFALSPSTLIRRISEAAQLPDTYTLSIKHGSLRARSAYSRRIEGADQRLEGQAMLIRDVAKWLPDTTLVFSVHDTPRSVVSWDHRRELLERIGDDEYLDEDEEIDTYTRGFAMACPTSSPIKRLKGIANINSVPDTCQTNKSFVSSHSLLMDICQHPSLLSIHGALIGQSPVAQPLTPIISLSKTRLHSDILGVPIEQWVDTTPINLPWERKKKKKLLWRGSNTGAYHSVHTSWRQSHRARLLAVTNMMNDKDKVEMVDPNVTEKIHMLAAPKKIGSESLIVTAKTVELEAANIRYMDTAFTGSPIQCDKEDDTCENLASEFPWLDSMSHEEALNYKYVLDIDGNAWSARFKRLLASESLIFKATIMPEWWTDRIQPWVHYVPVQMDYSDLYDTLAFFEGDLYHTGGETLLARTIAEEGKEWSKAYWRKEDMTAYMFRLYLEWGRLSSLKRSKENFIYEESMEQRRQEV</sequence>